<feature type="region of interest" description="Disordered" evidence="2">
    <location>
        <begin position="191"/>
        <end position="213"/>
    </location>
</feature>
<dbReference type="EMBL" id="BMAR01000030">
    <property type="protein sequence ID" value="GFR49461.1"/>
    <property type="molecule type" value="Genomic_DNA"/>
</dbReference>
<evidence type="ECO:0000313" key="3">
    <source>
        <dbReference type="EMBL" id="GFR49461.1"/>
    </source>
</evidence>
<gene>
    <name evidence="3" type="ORF">Agub_g11521</name>
</gene>
<dbReference type="Proteomes" id="UP001054857">
    <property type="component" value="Unassembled WGS sequence"/>
</dbReference>
<organism evidence="3 4">
    <name type="scientific">Astrephomene gubernaculifera</name>
    <dbReference type="NCBI Taxonomy" id="47775"/>
    <lineage>
        <taxon>Eukaryota</taxon>
        <taxon>Viridiplantae</taxon>
        <taxon>Chlorophyta</taxon>
        <taxon>core chlorophytes</taxon>
        <taxon>Chlorophyceae</taxon>
        <taxon>CS clade</taxon>
        <taxon>Chlamydomonadales</taxon>
        <taxon>Astrephomenaceae</taxon>
        <taxon>Astrephomene</taxon>
    </lineage>
</organism>
<feature type="region of interest" description="Disordered" evidence="2">
    <location>
        <begin position="52"/>
        <end position="73"/>
    </location>
</feature>
<comment type="similarity">
    <text evidence="1">Belongs to the CutA family.</text>
</comment>
<protein>
    <submittedName>
        <fullName evidence="3">Uncharacterized protein</fullName>
    </submittedName>
</protein>
<accession>A0AAD3HQQ9</accession>
<sequence length="335" mass="33615">MATRSAALLGIRRAAAASAPSSSASTAAPAACTAAWITGIRPYRCCTAGVTTSSSSSSRTATPQQRPSHQPPFRMRLSAEPRVRACGTPLSYRRRQVLKLLPSSSSSSAAAAAAAAAAATIMGVKPNVSSAAAVSPLTSLYSTPFSSSSSCCYSCTSPAQPGSTTAAGRRGARAFSTTTATAAASAGAAAGMSSSDAATETTGGPAGGGASPAPAPSTDAIVVYVTVPNAEVGRTLAAQLVESRLAACVNILPGVTSVYWWEGKVNSDPEMLLVVKSRSPLLPELTAFIKAHHPYQEPEVLALPVLGGSPSYLAWLVGSTRGGAGELGEKGEGQN</sequence>
<evidence type="ECO:0000256" key="2">
    <source>
        <dbReference type="SAM" id="MobiDB-lite"/>
    </source>
</evidence>
<comment type="caution">
    <text evidence="3">The sequence shown here is derived from an EMBL/GenBank/DDBJ whole genome shotgun (WGS) entry which is preliminary data.</text>
</comment>
<dbReference type="AlphaFoldDB" id="A0AAD3HQQ9"/>
<reference evidence="3 4" key="1">
    <citation type="journal article" date="2021" name="Sci. Rep.">
        <title>Genome sequencing of the multicellular alga Astrephomene provides insights into convergent evolution of germ-soma differentiation.</title>
        <authorList>
            <person name="Yamashita S."/>
            <person name="Yamamoto K."/>
            <person name="Matsuzaki R."/>
            <person name="Suzuki S."/>
            <person name="Yamaguchi H."/>
            <person name="Hirooka S."/>
            <person name="Minakuchi Y."/>
            <person name="Miyagishima S."/>
            <person name="Kawachi M."/>
            <person name="Toyoda A."/>
            <person name="Nozaki H."/>
        </authorList>
    </citation>
    <scope>NUCLEOTIDE SEQUENCE [LARGE SCALE GENOMIC DNA]</scope>
    <source>
        <strain evidence="3 4">NIES-4017</strain>
    </source>
</reference>
<dbReference type="PANTHER" id="PTHR23419">
    <property type="entry name" value="DIVALENT CATION TOLERANCE CUTA-RELATED"/>
    <property type="match status" value="1"/>
</dbReference>
<proteinExistence type="inferred from homology"/>
<dbReference type="PANTHER" id="PTHR23419:SF8">
    <property type="entry name" value="FI09726P"/>
    <property type="match status" value="1"/>
</dbReference>
<dbReference type="GO" id="GO:0005507">
    <property type="term" value="F:copper ion binding"/>
    <property type="evidence" value="ECO:0007669"/>
    <property type="project" value="TreeGrafter"/>
</dbReference>
<feature type="compositionally biased region" description="Polar residues" evidence="2">
    <location>
        <begin position="59"/>
        <end position="68"/>
    </location>
</feature>
<dbReference type="Pfam" id="PF03091">
    <property type="entry name" value="CutA1"/>
    <property type="match status" value="1"/>
</dbReference>
<dbReference type="InterPro" id="IPR004323">
    <property type="entry name" value="Ion_tolerance_CutA"/>
</dbReference>
<dbReference type="InterPro" id="IPR015867">
    <property type="entry name" value="N-reg_PII/ATP_PRibTrfase_C"/>
</dbReference>
<dbReference type="GO" id="GO:0010038">
    <property type="term" value="P:response to metal ion"/>
    <property type="evidence" value="ECO:0007669"/>
    <property type="project" value="InterPro"/>
</dbReference>
<evidence type="ECO:0000313" key="4">
    <source>
        <dbReference type="Proteomes" id="UP001054857"/>
    </source>
</evidence>
<keyword evidence="4" id="KW-1185">Reference proteome</keyword>
<dbReference type="Gene3D" id="3.30.70.120">
    <property type="match status" value="1"/>
</dbReference>
<dbReference type="InterPro" id="IPR011322">
    <property type="entry name" value="N-reg_PII-like_a/b"/>
</dbReference>
<feature type="compositionally biased region" description="Low complexity" evidence="2">
    <location>
        <begin position="191"/>
        <end position="203"/>
    </location>
</feature>
<dbReference type="SUPFAM" id="SSF54913">
    <property type="entry name" value="GlnB-like"/>
    <property type="match status" value="1"/>
</dbReference>
<evidence type="ECO:0000256" key="1">
    <source>
        <dbReference type="ARBA" id="ARBA00010169"/>
    </source>
</evidence>
<name>A0AAD3HQQ9_9CHLO</name>